<dbReference type="AlphaFoldDB" id="A0A919L3F6"/>
<evidence type="ECO:0000256" key="4">
    <source>
        <dbReference type="ARBA" id="ARBA00022692"/>
    </source>
</evidence>
<dbReference type="CDD" id="cd06261">
    <property type="entry name" value="TM_PBP2"/>
    <property type="match status" value="1"/>
</dbReference>
<feature type="transmembrane region" description="Helical" evidence="7">
    <location>
        <begin position="261"/>
        <end position="283"/>
    </location>
</feature>
<feature type="transmembrane region" description="Helical" evidence="7">
    <location>
        <begin position="173"/>
        <end position="192"/>
    </location>
</feature>
<evidence type="ECO:0000259" key="9">
    <source>
        <dbReference type="PROSITE" id="PS50928"/>
    </source>
</evidence>
<dbReference type="PANTHER" id="PTHR43163:SF6">
    <property type="entry name" value="DIPEPTIDE TRANSPORT SYSTEM PERMEASE PROTEIN DPPB-RELATED"/>
    <property type="match status" value="1"/>
</dbReference>
<evidence type="ECO:0000256" key="1">
    <source>
        <dbReference type="ARBA" id="ARBA00004651"/>
    </source>
</evidence>
<comment type="similarity">
    <text evidence="7">Belongs to the binding-protein-dependent transport system permease family.</text>
</comment>
<dbReference type="InterPro" id="IPR035906">
    <property type="entry name" value="MetI-like_sf"/>
</dbReference>
<accession>A0A919L3F6</accession>
<evidence type="ECO:0000256" key="8">
    <source>
        <dbReference type="SAM" id="MobiDB-lite"/>
    </source>
</evidence>
<evidence type="ECO:0000256" key="3">
    <source>
        <dbReference type="ARBA" id="ARBA00022475"/>
    </source>
</evidence>
<evidence type="ECO:0000256" key="5">
    <source>
        <dbReference type="ARBA" id="ARBA00022989"/>
    </source>
</evidence>
<dbReference type="SUPFAM" id="SSF161098">
    <property type="entry name" value="MetI-like"/>
    <property type="match status" value="1"/>
</dbReference>
<keyword evidence="3" id="KW-1003">Cell membrane</keyword>
<dbReference type="Gene3D" id="1.10.3720.10">
    <property type="entry name" value="MetI-like"/>
    <property type="match status" value="1"/>
</dbReference>
<gene>
    <name evidence="10" type="ORF">GCM10018793_45850</name>
</gene>
<feature type="transmembrane region" description="Helical" evidence="7">
    <location>
        <begin position="36"/>
        <end position="58"/>
    </location>
</feature>
<name>A0A919L3F6_9ACTN</name>
<protein>
    <submittedName>
        <fullName evidence="10">Glutathione ABC transporter permease</fullName>
    </submittedName>
</protein>
<keyword evidence="11" id="KW-1185">Reference proteome</keyword>
<dbReference type="Pfam" id="PF00528">
    <property type="entry name" value="BPD_transp_1"/>
    <property type="match status" value="1"/>
</dbReference>
<dbReference type="GO" id="GO:0005886">
    <property type="term" value="C:plasma membrane"/>
    <property type="evidence" value="ECO:0007669"/>
    <property type="project" value="UniProtKB-SubCell"/>
</dbReference>
<evidence type="ECO:0000256" key="7">
    <source>
        <dbReference type="RuleBase" id="RU363032"/>
    </source>
</evidence>
<organism evidence="10 11">
    <name type="scientific">Streptomyces sulfonofaciens</name>
    <dbReference type="NCBI Taxonomy" id="68272"/>
    <lineage>
        <taxon>Bacteria</taxon>
        <taxon>Bacillati</taxon>
        <taxon>Actinomycetota</taxon>
        <taxon>Actinomycetes</taxon>
        <taxon>Kitasatosporales</taxon>
        <taxon>Streptomycetaceae</taxon>
        <taxon>Streptomyces</taxon>
    </lineage>
</organism>
<evidence type="ECO:0000256" key="2">
    <source>
        <dbReference type="ARBA" id="ARBA00022448"/>
    </source>
</evidence>
<dbReference type="PROSITE" id="PS50928">
    <property type="entry name" value="ABC_TM1"/>
    <property type="match status" value="1"/>
</dbReference>
<keyword evidence="6 7" id="KW-0472">Membrane</keyword>
<proteinExistence type="inferred from homology"/>
<evidence type="ECO:0000256" key="6">
    <source>
        <dbReference type="ARBA" id="ARBA00023136"/>
    </source>
</evidence>
<dbReference type="GO" id="GO:0055085">
    <property type="term" value="P:transmembrane transport"/>
    <property type="evidence" value="ECO:0007669"/>
    <property type="project" value="InterPro"/>
</dbReference>
<reference evidence="10" key="1">
    <citation type="journal article" date="2014" name="Int. J. Syst. Evol. Microbiol.">
        <title>Complete genome sequence of Corynebacterium casei LMG S-19264T (=DSM 44701T), isolated from a smear-ripened cheese.</title>
        <authorList>
            <consortium name="US DOE Joint Genome Institute (JGI-PGF)"/>
            <person name="Walter F."/>
            <person name="Albersmeier A."/>
            <person name="Kalinowski J."/>
            <person name="Ruckert C."/>
        </authorList>
    </citation>
    <scope>NUCLEOTIDE SEQUENCE</scope>
    <source>
        <strain evidence="10">JCM 5069</strain>
    </source>
</reference>
<sequence length="337" mass="35663">MSGLPVQRVREAPGPRSGDGPVPGPGRRWPGVLRMVLARVAGAVFVLLCTATVSFFLVRLSGDPVKVFLPPDATAHQEAVLRAGLGLDRPLLTQYLDYLWGLPRLDLGTSLFYHEPVRDVLADRLPATLQLAAGALVVTLVVALPAGVIAAMRRGRATDRSVMTGVLLGQSTPPFWVGILLILVFAVGLHALPASGYGTLANLVLPSVTLAVYSVAVVARLLRSSLIDVLAGDHIRTARAKGLGPFKVVLAHGLRNASLPVVTVVGLEIGGLLGGAILTEQVFSWPGVGQLTIEAISHRDFPLVQAAVLFFAATFVVVNLLVDLSYRLLDPRVRTSS</sequence>
<evidence type="ECO:0000313" key="11">
    <source>
        <dbReference type="Proteomes" id="UP000603708"/>
    </source>
</evidence>
<comment type="caution">
    <text evidence="10">The sequence shown here is derived from an EMBL/GenBank/DDBJ whole genome shotgun (WGS) entry which is preliminary data.</text>
</comment>
<dbReference type="EMBL" id="BNCD01000014">
    <property type="protein sequence ID" value="GHH83530.1"/>
    <property type="molecule type" value="Genomic_DNA"/>
</dbReference>
<dbReference type="InterPro" id="IPR045621">
    <property type="entry name" value="BPD_transp_1_N"/>
</dbReference>
<dbReference type="RefSeq" id="WP_189935011.1">
    <property type="nucleotide sequence ID" value="NZ_BNCD01000014.1"/>
</dbReference>
<feature type="transmembrane region" description="Helical" evidence="7">
    <location>
        <begin position="204"/>
        <end position="222"/>
    </location>
</feature>
<feature type="transmembrane region" description="Helical" evidence="7">
    <location>
        <begin position="303"/>
        <end position="322"/>
    </location>
</feature>
<dbReference type="Proteomes" id="UP000603708">
    <property type="component" value="Unassembled WGS sequence"/>
</dbReference>
<dbReference type="PANTHER" id="PTHR43163">
    <property type="entry name" value="DIPEPTIDE TRANSPORT SYSTEM PERMEASE PROTEIN DPPB-RELATED"/>
    <property type="match status" value="1"/>
</dbReference>
<feature type="transmembrane region" description="Helical" evidence="7">
    <location>
        <begin position="131"/>
        <end position="152"/>
    </location>
</feature>
<feature type="compositionally biased region" description="Low complexity" evidence="8">
    <location>
        <begin position="14"/>
        <end position="25"/>
    </location>
</feature>
<dbReference type="Pfam" id="PF19300">
    <property type="entry name" value="BPD_transp_1_N"/>
    <property type="match status" value="1"/>
</dbReference>
<dbReference type="InterPro" id="IPR000515">
    <property type="entry name" value="MetI-like"/>
</dbReference>
<feature type="region of interest" description="Disordered" evidence="8">
    <location>
        <begin position="1"/>
        <end position="25"/>
    </location>
</feature>
<comment type="subcellular location">
    <subcellularLocation>
        <location evidence="1 7">Cell membrane</location>
        <topology evidence="1 7">Multi-pass membrane protein</topology>
    </subcellularLocation>
</comment>
<evidence type="ECO:0000313" key="10">
    <source>
        <dbReference type="EMBL" id="GHH83530.1"/>
    </source>
</evidence>
<keyword evidence="5 7" id="KW-1133">Transmembrane helix</keyword>
<reference evidence="10" key="2">
    <citation type="submission" date="2020-09" db="EMBL/GenBank/DDBJ databases">
        <authorList>
            <person name="Sun Q."/>
            <person name="Ohkuma M."/>
        </authorList>
    </citation>
    <scope>NUCLEOTIDE SEQUENCE</scope>
    <source>
        <strain evidence="10">JCM 5069</strain>
    </source>
</reference>
<keyword evidence="2 7" id="KW-0813">Transport</keyword>
<feature type="domain" description="ABC transmembrane type-1" evidence="9">
    <location>
        <begin position="125"/>
        <end position="322"/>
    </location>
</feature>
<keyword evidence="4 7" id="KW-0812">Transmembrane</keyword>